<sequence length="586" mass="65002">MRAPHRLLPPLGWALLALLLFLLPFLLLREQSYVTIDDNLDAELSIPYLLTRHHVALDYRPEAVVPAIMNGLPRNALRPGLSLTVLLFGLLEPLPAYLVQQALVRVLALLGMYVLLRRHLLPARRPLAAALSLAWAVLPFYSMYGLTVLGQPWLLHAFLNLRRGSARWPDWLLIAAFPLWSMFVFVGPFVVAGIGALLLADVVRGRRWSWPVVGGLGLLVAMYLVVEYPLFYSLLLARQFVPHRLEFDLSQLSPQGVGVGLKATAQYFFMGQYHASRFFHGVILLAIAAACCWPGGSGRAYRGTLLGLLGVLVAVALFCGFYPQLVGQVQEAVPALRTFNLSRFHFLTPLLWFVLLAWSLQALPQPKLVMALVVMQLMVGLAMNTEWVNNLRQLAGRLPATEPSYHAYVAPGLFAQVRQVIERQTGLVPARYRVACLGLPPAVAQLNGFYTLDSYQNNYPLPYKHAFRPLIAGELAKSPPLRAYFDAWGNRCYLFSAELGKNFRVGAFPGRVVQDFAFNAAAFRHLGGRYVLAAARLAQPARSGLVLRHDFSARNAYWHLYLYEVQPQATPGGPGPGGAAKTVKIP</sequence>
<accession>A0A4Z0Q4I7</accession>
<evidence type="ECO:0000256" key="1">
    <source>
        <dbReference type="SAM" id="Phobius"/>
    </source>
</evidence>
<feature type="transmembrane region" description="Helical" evidence="1">
    <location>
        <begin position="303"/>
        <end position="323"/>
    </location>
</feature>
<evidence type="ECO:0000313" key="2">
    <source>
        <dbReference type="EMBL" id="TGE24635.1"/>
    </source>
</evidence>
<dbReference type="EMBL" id="SRLC01000001">
    <property type="protein sequence ID" value="TGE24635.1"/>
    <property type="molecule type" value="Genomic_DNA"/>
</dbReference>
<keyword evidence="1" id="KW-0812">Transmembrane</keyword>
<feature type="transmembrane region" description="Helical" evidence="1">
    <location>
        <begin position="368"/>
        <end position="388"/>
    </location>
</feature>
<gene>
    <name evidence="2" type="ORF">E5K00_05315</name>
</gene>
<comment type="caution">
    <text evidence="2">The sequence shown here is derived from an EMBL/GenBank/DDBJ whole genome shotgun (WGS) entry which is preliminary data.</text>
</comment>
<keyword evidence="1" id="KW-0472">Membrane</keyword>
<organism evidence="2 3">
    <name type="scientific">Hymenobacter aquaticus</name>
    <dbReference type="NCBI Taxonomy" id="1867101"/>
    <lineage>
        <taxon>Bacteria</taxon>
        <taxon>Pseudomonadati</taxon>
        <taxon>Bacteroidota</taxon>
        <taxon>Cytophagia</taxon>
        <taxon>Cytophagales</taxon>
        <taxon>Hymenobacteraceae</taxon>
        <taxon>Hymenobacter</taxon>
    </lineage>
</organism>
<feature type="transmembrane region" description="Helical" evidence="1">
    <location>
        <begin position="128"/>
        <end position="151"/>
    </location>
</feature>
<evidence type="ECO:0000313" key="3">
    <source>
        <dbReference type="Proteomes" id="UP000297549"/>
    </source>
</evidence>
<reference evidence="2 3" key="1">
    <citation type="submission" date="2019-04" db="EMBL/GenBank/DDBJ databases">
        <authorList>
            <person name="Feng G."/>
            <person name="Zhang J."/>
            <person name="Zhu H."/>
        </authorList>
    </citation>
    <scope>NUCLEOTIDE SEQUENCE [LARGE SCALE GENOMIC DNA]</scope>
    <source>
        <strain evidence="2 3">JCM 31653</strain>
    </source>
</reference>
<feature type="transmembrane region" description="Helical" evidence="1">
    <location>
        <begin position="171"/>
        <end position="200"/>
    </location>
</feature>
<proteinExistence type="predicted"/>
<dbReference type="AlphaFoldDB" id="A0A4Z0Q4I7"/>
<evidence type="ECO:0008006" key="4">
    <source>
        <dbReference type="Google" id="ProtNLM"/>
    </source>
</evidence>
<dbReference type="OrthoDB" id="2349131at2"/>
<keyword evidence="3" id="KW-1185">Reference proteome</keyword>
<dbReference type="Proteomes" id="UP000297549">
    <property type="component" value="Unassembled WGS sequence"/>
</dbReference>
<protein>
    <recommendedName>
        <fullName evidence="4">Glycosyltransferase RgtA/B/C/D-like domain-containing protein</fullName>
    </recommendedName>
</protein>
<name>A0A4Z0Q4I7_9BACT</name>
<feature type="transmembrane region" description="Helical" evidence="1">
    <location>
        <begin position="278"/>
        <end position="296"/>
    </location>
</feature>
<keyword evidence="1" id="KW-1133">Transmembrane helix</keyword>
<dbReference type="InterPro" id="IPR046107">
    <property type="entry name" value="DUF6044"/>
</dbReference>
<feature type="transmembrane region" description="Helical" evidence="1">
    <location>
        <begin position="343"/>
        <end position="361"/>
    </location>
</feature>
<dbReference type="RefSeq" id="WP_135462216.1">
    <property type="nucleotide sequence ID" value="NZ_SRLC01000001.1"/>
</dbReference>
<feature type="transmembrane region" description="Helical" evidence="1">
    <location>
        <begin position="212"/>
        <end position="235"/>
    </location>
</feature>
<feature type="transmembrane region" description="Helical" evidence="1">
    <location>
        <begin position="97"/>
        <end position="116"/>
    </location>
</feature>
<dbReference type="Pfam" id="PF19510">
    <property type="entry name" value="DUF6044"/>
    <property type="match status" value="1"/>
</dbReference>